<feature type="chain" id="PRO_5045176286" evidence="1">
    <location>
        <begin position="27"/>
        <end position="113"/>
    </location>
</feature>
<keyword evidence="1" id="KW-0732">Signal</keyword>
<organism evidence="3 4">
    <name type="scientific">Glaciecola petra</name>
    <dbReference type="NCBI Taxonomy" id="3075602"/>
    <lineage>
        <taxon>Bacteria</taxon>
        <taxon>Pseudomonadati</taxon>
        <taxon>Pseudomonadota</taxon>
        <taxon>Gammaproteobacteria</taxon>
        <taxon>Alteromonadales</taxon>
        <taxon>Alteromonadaceae</taxon>
        <taxon>Glaciecola</taxon>
    </lineage>
</organism>
<dbReference type="GO" id="GO:0003677">
    <property type="term" value="F:DNA binding"/>
    <property type="evidence" value="ECO:0007669"/>
    <property type="project" value="UniProtKB-KW"/>
</dbReference>
<feature type="signal peptide" evidence="1">
    <location>
        <begin position="1"/>
        <end position="26"/>
    </location>
</feature>
<sequence length="113" mass="12101">MKIQHLMLLMIAIIAATGYYSQQAFAGTVNSLNMHNSANQYANTAFLAESATLNINTANAEELGMLPGIGAKKAQAIVAYRELNGEFNSIDELVNVKGIGPKMLAKLTDKISV</sequence>
<dbReference type="Proteomes" id="UP001253545">
    <property type="component" value="Unassembled WGS sequence"/>
</dbReference>
<dbReference type="InterPro" id="IPR051675">
    <property type="entry name" value="Endo/Exo/Phosphatase_dom_1"/>
</dbReference>
<proteinExistence type="predicted"/>
<dbReference type="SUPFAM" id="SSF47781">
    <property type="entry name" value="RuvA domain 2-like"/>
    <property type="match status" value="1"/>
</dbReference>
<dbReference type="InterPro" id="IPR003583">
    <property type="entry name" value="Hlx-hairpin-Hlx_DNA-bd_motif"/>
</dbReference>
<dbReference type="Gene3D" id="1.10.150.280">
    <property type="entry name" value="AF1531-like domain"/>
    <property type="match status" value="1"/>
</dbReference>
<feature type="domain" description="Helix-hairpin-helix DNA-binding motif class 1" evidence="2">
    <location>
        <begin position="61"/>
        <end position="80"/>
    </location>
</feature>
<dbReference type="PANTHER" id="PTHR21180:SF32">
    <property type="entry name" value="ENDONUCLEASE_EXONUCLEASE_PHOSPHATASE FAMILY DOMAIN-CONTAINING PROTEIN 1"/>
    <property type="match status" value="1"/>
</dbReference>
<dbReference type="EMBL" id="JAVRHX010000001">
    <property type="protein sequence ID" value="MDT0593679.1"/>
    <property type="molecule type" value="Genomic_DNA"/>
</dbReference>
<reference evidence="3 4" key="1">
    <citation type="submission" date="2023-09" db="EMBL/GenBank/DDBJ databases">
        <authorList>
            <person name="Rey-Velasco X."/>
        </authorList>
    </citation>
    <scope>NUCLEOTIDE SEQUENCE [LARGE SCALE GENOMIC DNA]</scope>
    <source>
        <strain evidence="3 4">P117</strain>
    </source>
</reference>
<keyword evidence="3" id="KW-0238">DNA-binding</keyword>
<dbReference type="SMART" id="SM00278">
    <property type="entry name" value="HhH1"/>
    <property type="match status" value="2"/>
</dbReference>
<dbReference type="InterPro" id="IPR004509">
    <property type="entry name" value="Competence_ComEA_HhH"/>
</dbReference>
<feature type="domain" description="Helix-hairpin-helix DNA-binding motif class 1" evidence="2">
    <location>
        <begin position="91"/>
        <end position="110"/>
    </location>
</feature>
<evidence type="ECO:0000256" key="1">
    <source>
        <dbReference type="SAM" id="SignalP"/>
    </source>
</evidence>
<evidence type="ECO:0000259" key="2">
    <source>
        <dbReference type="SMART" id="SM00278"/>
    </source>
</evidence>
<dbReference type="PANTHER" id="PTHR21180">
    <property type="entry name" value="ENDONUCLEASE/EXONUCLEASE/PHOSPHATASE FAMILY DOMAIN-CONTAINING PROTEIN 1"/>
    <property type="match status" value="1"/>
</dbReference>
<dbReference type="InterPro" id="IPR010994">
    <property type="entry name" value="RuvA_2-like"/>
</dbReference>
<keyword evidence="4" id="KW-1185">Reference proteome</keyword>
<evidence type="ECO:0000313" key="4">
    <source>
        <dbReference type="Proteomes" id="UP001253545"/>
    </source>
</evidence>
<accession>A0ABU2ZMU9</accession>
<name>A0ABU2ZMU9_9ALTE</name>
<comment type="caution">
    <text evidence="3">The sequence shown here is derived from an EMBL/GenBank/DDBJ whole genome shotgun (WGS) entry which is preliminary data.</text>
</comment>
<dbReference type="Pfam" id="PF12836">
    <property type="entry name" value="HHH_3"/>
    <property type="match status" value="1"/>
</dbReference>
<dbReference type="NCBIfam" id="TIGR00426">
    <property type="entry name" value="competence protein ComEA helix-hairpin-helix repeat region"/>
    <property type="match status" value="1"/>
</dbReference>
<gene>
    <name evidence="3" type="ORF">RM552_02330</name>
</gene>
<protein>
    <submittedName>
        <fullName evidence="3">ComEA family DNA-binding protein</fullName>
    </submittedName>
</protein>
<evidence type="ECO:0000313" key="3">
    <source>
        <dbReference type="EMBL" id="MDT0593679.1"/>
    </source>
</evidence>